<comment type="caution">
    <text evidence="2">The sequence shown here is derived from an EMBL/GenBank/DDBJ whole genome shotgun (WGS) entry which is preliminary data.</text>
</comment>
<evidence type="ECO:0000313" key="2">
    <source>
        <dbReference type="EMBL" id="KAK9827382.1"/>
    </source>
</evidence>
<keyword evidence="3" id="KW-1185">Reference proteome</keyword>
<feature type="compositionally biased region" description="Polar residues" evidence="1">
    <location>
        <begin position="341"/>
        <end position="350"/>
    </location>
</feature>
<evidence type="ECO:0000313" key="3">
    <source>
        <dbReference type="Proteomes" id="UP001445335"/>
    </source>
</evidence>
<evidence type="ECO:0000256" key="1">
    <source>
        <dbReference type="SAM" id="MobiDB-lite"/>
    </source>
</evidence>
<evidence type="ECO:0008006" key="4">
    <source>
        <dbReference type="Google" id="ProtNLM"/>
    </source>
</evidence>
<dbReference type="Gene3D" id="3.40.50.1110">
    <property type="entry name" value="SGNH hydrolase"/>
    <property type="match status" value="1"/>
</dbReference>
<name>A0AAW1R0S2_9CHLO</name>
<protein>
    <recommendedName>
        <fullName evidence="4">SGNH hydrolase-type esterase domain-containing protein</fullName>
    </recommendedName>
</protein>
<organism evidence="2 3">
    <name type="scientific">Elliptochloris bilobata</name>
    <dbReference type="NCBI Taxonomy" id="381761"/>
    <lineage>
        <taxon>Eukaryota</taxon>
        <taxon>Viridiplantae</taxon>
        <taxon>Chlorophyta</taxon>
        <taxon>core chlorophytes</taxon>
        <taxon>Trebouxiophyceae</taxon>
        <taxon>Trebouxiophyceae incertae sedis</taxon>
        <taxon>Elliptochloris clade</taxon>
        <taxon>Elliptochloris</taxon>
    </lineage>
</organism>
<dbReference type="AlphaFoldDB" id="A0AAW1R0S2"/>
<sequence length="362" mass="38501">MPASGGRQCVRWSCEGERCFSGVTRSTTHKPDPYWEETLGKQRDGVPGFRTGFRDPAAAAALRLLLVGNSFVHRNEGAETVTAGLLGERLGAHVWAKRYAPGGHTWAKHLADALDAGNPLHALLGAGGTQQYDYVIFQEQSQAPALGATAVAESAAALGGLIRLAKARGAQSVLLQTWAYAAGDPDNRALFPDYPTMQRQLDAGYVALAASARERLNTPAFLAPVGRAWHAVFDGSHAQDAAAELPRGKATFRALYAEDGIHPSGAGTYLEACVIASAITGCKTEGLRYAPAALPPAWPPYLQRVADAAVFERSPPEYPPYPWSSSCPLRRRRCAEASMDSMASSGSKQRITAAAPSLQDTS</sequence>
<gene>
    <name evidence="2" type="ORF">WJX81_005000</name>
</gene>
<dbReference type="Proteomes" id="UP001445335">
    <property type="component" value="Unassembled WGS sequence"/>
</dbReference>
<proteinExistence type="predicted"/>
<dbReference type="EMBL" id="JALJOU010000058">
    <property type="protein sequence ID" value="KAK9827382.1"/>
    <property type="molecule type" value="Genomic_DNA"/>
</dbReference>
<dbReference type="SUPFAM" id="SSF52266">
    <property type="entry name" value="SGNH hydrolase"/>
    <property type="match status" value="1"/>
</dbReference>
<reference evidence="2 3" key="1">
    <citation type="journal article" date="2024" name="Nat. Commun.">
        <title>Phylogenomics reveals the evolutionary origins of lichenization in chlorophyte algae.</title>
        <authorList>
            <person name="Puginier C."/>
            <person name="Libourel C."/>
            <person name="Otte J."/>
            <person name="Skaloud P."/>
            <person name="Haon M."/>
            <person name="Grisel S."/>
            <person name="Petersen M."/>
            <person name="Berrin J.G."/>
            <person name="Delaux P.M."/>
            <person name="Dal Grande F."/>
            <person name="Keller J."/>
        </authorList>
    </citation>
    <scope>NUCLEOTIDE SEQUENCE [LARGE SCALE GENOMIC DNA]</scope>
    <source>
        <strain evidence="2 3">SAG 245.80</strain>
    </source>
</reference>
<feature type="region of interest" description="Disordered" evidence="1">
    <location>
        <begin position="338"/>
        <end position="362"/>
    </location>
</feature>
<accession>A0AAW1R0S2</accession>
<dbReference type="InterPro" id="IPR036514">
    <property type="entry name" value="SGNH_hydro_sf"/>
</dbReference>